<accession>A0A7J6K1S0</accession>
<sequence>MLGCILIYSSRDVHQIPHNFLLYSSVFHDTISIDGVHRHSSSSDAALPTEFMDCHLHCFSKSDVIRERGVGGLKCRRQVYYKIRSLTPIFRNTCN</sequence>
<evidence type="ECO:0000313" key="1">
    <source>
        <dbReference type="EMBL" id="KAF4641128.1"/>
    </source>
</evidence>
<gene>
    <name evidence="1" type="ORF">TGRH88_069370</name>
</gene>
<dbReference type="EMBL" id="JAAUHK010000194">
    <property type="protein sequence ID" value="KAF4641128.1"/>
    <property type="molecule type" value="Genomic_DNA"/>
</dbReference>
<evidence type="ECO:0000313" key="2">
    <source>
        <dbReference type="Proteomes" id="UP000557509"/>
    </source>
</evidence>
<reference evidence="1 2" key="1">
    <citation type="submission" date="2020-03" db="EMBL/GenBank/DDBJ databases">
        <title>Genome sequence of Toxoplasma gondii RH-88 strain.</title>
        <authorList>
            <person name="Lorenzi H.A."/>
            <person name="Venepally P."/>
            <person name="Rozenberg A."/>
            <person name="Sibley D."/>
        </authorList>
    </citation>
    <scope>NUCLEOTIDE SEQUENCE [LARGE SCALE GENOMIC DNA]</scope>
    <source>
        <strain evidence="1 2">RH-88</strain>
    </source>
</reference>
<comment type="caution">
    <text evidence="1">The sequence shown here is derived from an EMBL/GenBank/DDBJ whole genome shotgun (WGS) entry which is preliminary data.</text>
</comment>
<keyword evidence="2" id="KW-1185">Reference proteome</keyword>
<name>A0A7J6K1S0_TOXGO</name>
<proteinExistence type="predicted"/>
<organism evidence="1 2">
    <name type="scientific">Toxoplasma gondii</name>
    <dbReference type="NCBI Taxonomy" id="5811"/>
    <lineage>
        <taxon>Eukaryota</taxon>
        <taxon>Sar</taxon>
        <taxon>Alveolata</taxon>
        <taxon>Apicomplexa</taxon>
        <taxon>Conoidasida</taxon>
        <taxon>Coccidia</taxon>
        <taxon>Eucoccidiorida</taxon>
        <taxon>Eimeriorina</taxon>
        <taxon>Sarcocystidae</taxon>
        <taxon>Toxoplasma</taxon>
    </lineage>
</organism>
<dbReference type="Proteomes" id="UP000557509">
    <property type="component" value="Unassembled WGS sequence"/>
</dbReference>
<protein>
    <submittedName>
        <fullName evidence="1">Uncharacterized protein</fullName>
    </submittedName>
</protein>
<dbReference type="AlphaFoldDB" id="A0A7J6K1S0"/>